<dbReference type="STRING" id="1447883.A0A2B7Z3W0"/>
<dbReference type="Gene3D" id="2.60.120.1620">
    <property type="match status" value="1"/>
</dbReference>
<dbReference type="Gene3D" id="3.30.379.10">
    <property type="entry name" value="Chitobiase/beta-hexosaminidase domain 2-like"/>
    <property type="match status" value="1"/>
</dbReference>
<dbReference type="InterPro" id="IPR042301">
    <property type="entry name" value="GH115_sf"/>
</dbReference>
<dbReference type="Gene3D" id="3.20.20.520">
    <property type="entry name" value="Glycosyl hydrolase family 115"/>
    <property type="match status" value="1"/>
</dbReference>
<keyword evidence="2" id="KW-0732">Signal</keyword>
<evidence type="ECO:0000259" key="3">
    <source>
        <dbReference type="Pfam" id="PF17829"/>
    </source>
</evidence>
<dbReference type="PANTHER" id="PTHR37842:SF2">
    <property type="entry name" value="GYLCOSYL HYDROLASE 115 C-TERMINAL DOMAIN-CONTAINING PROTEIN"/>
    <property type="match status" value="1"/>
</dbReference>
<reference evidence="4 5" key="1">
    <citation type="submission" date="2017-10" db="EMBL/GenBank/DDBJ databases">
        <title>Comparative genomics in systemic dimorphic fungi from Ajellomycetaceae.</title>
        <authorList>
            <person name="Munoz J.F."/>
            <person name="Mcewen J.G."/>
            <person name="Clay O.K."/>
            <person name="Cuomo C.A."/>
        </authorList>
    </citation>
    <scope>NUCLEOTIDE SEQUENCE [LARGE SCALE GENOMIC DNA]</scope>
    <source>
        <strain evidence="4 5">UAMH7299</strain>
    </source>
</reference>
<dbReference type="InterPro" id="IPR041437">
    <property type="entry name" value="GH115_C"/>
</dbReference>
<evidence type="ECO:0000256" key="2">
    <source>
        <dbReference type="SAM" id="SignalP"/>
    </source>
</evidence>
<feature type="chain" id="PRO_5012970835" description="Gylcosyl hydrolase 115 C-terminal domain-containing protein" evidence="2">
    <location>
        <begin position="20"/>
        <end position="986"/>
    </location>
</feature>
<dbReference type="Pfam" id="PF15979">
    <property type="entry name" value="Glyco_hydro_115"/>
    <property type="match status" value="1"/>
</dbReference>
<dbReference type="AlphaFoldDB" id="A0A2B7Z3W0"/>
<dbReference type="Proteomes" id="UP000224634">
    <property type="component" value="Unassembled WGS sequence"/>
</dbReference>
<feature type="domain" description="Gylcosyl hydrolase 115 C-terminal" evidence="3">
    <location>
        <begin position="809"/>
        <end position="982"/>
    </location>
</feature>
<organism evidence="4 5">
    <name type="scientific">Polytolypa hystricis (strain UAMH7299)</name>
    <dbReference type="NCBI Taxonomy" id="1447883"/>
    <lineage>
        <taxon>Eukaryota</taxon>
        <taxon>Fungi</taxon>
        <taxon>Dikarya</taxon>
        <taxon>Ascomycota</taxon>
        <taxon>Pezizomycotina</taxon>
        <taxon>Eurotiomycetes</taxon>
        <taxon>Eurotiomycetidae</taxon>
        <taxon>Onygenales</taxon>
        <taxon>Onygenales incertae sedis</taxon>
        <taxon>Polytolypa</taxon>
    </lineage>
</organism>
<evidence type="ECO:0000313" key="5">
    <source>
        <dbReference type="Proteomes" id="UP000224634"/>
    </source>
</evidence>
<proteinExistence type="predicted"/>
<gene>
    <name evidence="4" type="ORF">AJ80_00473</name>
</gene>
<sequence length="986" mass="110669">MRFLSVFAAAASLVGLCNGLGQEEIISFRPSRDGLQLAGKGRSGSLILDGEDWPGVLRAGNDLAEDFGRVTGKKLETTVINGTFADALRHGRHDNGIIIAGTIGKSNIIDSLIKSRKIKVDEIKGEWEAFQSQVVSNPVRGISKALVIAGSDKRGTIFGLYDISEQIGVSPWYWWADVPAQQHKEIYALNKKKVQGAPSVKYRGIFLNDEQPALTNWVTEKFGLGKYDGYTADFYTKVFELLLRLRANYLWPAEWNGIFDLDDDKNARLGDEYGIVLGTSHTEPLMRWTKEQILFLEGAWNYDTNKENMTEFLTEGVERSKNYERVYTMGMRGIGDVESPTLTAELLGEVVDGQQQILRDVFKQDDVSDIPQMWCLYKEVAGYFEDGLRVPDDITLLWADDNWGNIQRLPIGDETERKGGAGVYYHFDYVGGIRSYKWINTISLQKTWEQMHLAYEKQAREIWIVNVGDLKPLEIPISHFLDLAYDHDLLKSPDSTTKWLKQFAAREFGSAVADAAADVMNRYGMYAARRKYEIVNAGTYSVVNYDEADRVVNEWRKLVEDAQKIHDRLPAAARPAFFQLVLHPARAGYIVYDIYVTAAKNNLYARQRRTGANALAEEALRLFDEDFEWGDRYHSLLDGKWNHMMDQTHLGTDYWQQPMRNNLPPLQYTQIRERSLAGDMGVSVEGGFGVVPGDDERNIGLSNNDLILPPIDPYIPHRWIEIYSRGTESFEFKVSPHDSWVKATPSSGKISPKGKTDTRVLISIDWANAPEGSNSASINVTSSRDYGNFGMPTIHLPVNKTMAPDSFKGFVETDRTISIEAEHTSRKTDGDGVSYKTIPGYGRTLSGVALYPNTIDSQSAPSSPRLEYDTYIFSKDAKADVTVYLGTSLNVDPERPLKYAIGFDSEEPQVVQYVEPTPMGALPSNWDPTVGTAVWTNNTIHNLEGGGKKHTLKLWALEPGVVFQKIVVDLGGVRESYLGPPETPRL</sequence>
<keyword evidence="1" id="KW-0378">Hydrolase</keyword>
<dbReference type="Pfam" id="PF17829">
    <property type="entry name" value="GH115_C"/>
    <property type="match status" value="1"/>
</dbReference>
<dbReference type="GO" id="GO:0016787">
    <property type="term" value="F:hydrolase activity"/>
    <property type="evidence" value="ECO:0007669"/>
    <property type="project" value="UniProtKB-KW"/>
</dbReference>
<dbReference type="EMBL" id="PDNA01000003">
    <property type="protein sequence ID" value="PGH27923.1"/>
    <property type="molecule type" value="Genomic_DNA"/>
</dbReference>
<dbReference type="InterPro" id="IPR029018">
    <property type="entry name" value="Hex-like_dom2"/>
</dbReference>
<evidence type="ECO:0000256" key="1">
    <source>
        <dbReference type="ARBA" id="ARBA00022801"/>
    </source>
</evidence>
<feature type="signal peptide" evidence="2">
    <location>
        <begin position="1"/>
        <end position="19"/>
    </location>
</feature>
<comment type="caution">
    <text evidence="4">The sequence shown here is derived from an EMBL/GenBank/DDBJ whole genome shotgun (WGS) entry which is preliminary data.</text>
</comment>
<name>A0A2B7Z3W0_POLH7</name>
<keyword evidence="5" id="KW-1185">Reference proteome</keyword>
<accession>A0A2B7Z3W0</accession>
<dbReference type="Gene3D" id="1.20.58.2150">
    <property type="match status" value="1"/>
</dbReference>
<dbReference type="InterPro" id="IPR031924">
    <property type="entry name" value="GH115"/>
</dbReference>
<evidence type="ECO:0000313" key="4">
    <source>
        <dbReference type="EMBL" id="PGH27923.1"/>
    </source>
</evidence>
<dbReference type="PANTHER" id="PTHR37842">
    <property type="match status" value="1"/>
</dbReference>
<dbReference type="OrthoDB" id="4849794at2759"/>
<protein>
    <recommendedName>
        <fullName evidence="3">Gylcosyl hydrolase 115 C-terminal domain-containing protein</fullName>
    </recommendedName>
</protein>